<evidence type="ECO:0000313" key="1">
    <source>
        <dbReference type="Proteomes" id="UP000050640"/>
    </source>
</evidence>
<accession>A0A0R3RSJ8</accession>
<dbReference type="STRING" id="1147741.A0A0R3RSJ8"/>
<reference evidence="2" key="1">
    <citation type="submission" date="2017-02" db="UniProtKB">
        <authorList>
            <consortium name="WormBaseParasite"/>
        </authorList>
    </citation>
    <scope>IDENTIFICATION</scope>
</reference>
<dbReference type="Proteomes" id="UP000050640">
    <property type="component" value="Unplaced"/>
</dbReference>
<dbReference type="AlphaFoldDB" id="A0A0R3RSJ8"/>
<name>A0A0R3RSJ8_9BILA</name>
<organism evidence="1 2">
    <name type="scientific">Elaeophora elaphi</name>
    <dbReference type="NCBI Taxonomy" id="1147741"/>
    <lineage>
        <taxon>Eukaryota</taxon>
        <taxon>Metazoa</taxon>
        <taxon>Ecdysozoa</taxon>
        <taxon>Nematoda</taxon>
        <taxon>Chromadorea</taxon>
        <taxon>Rhabditida</taxon>
        <taxon>Spirurina</taxon>
        <taxon>Spiruromorpha</taxon>
        <taxon>Filarioidea</taxon>
        <taxon>Onchocercidae</taxon>
        <taxon>Elaeophora</taxon>
    </lineage>
</organism>
<dbReference type="WBParaSite" id="EEL_0000482301-mRNA-1">
    <property type="protein sequence ID" value="EEL_0000482301-mRNA-1"/>
    <property type="gene ID" value="EEL_0000482301"/>
</dbReference>
<keyword evidence="1" id="KW-1185">Reference proteome</keyword>
<sequence>MILVLSKGTSEARIAAANLLFHYWPIHNRHILHRKSIQYRIQGREIEFLKIC</sequence>
<protein>
    <submittedName>
        <fullName evidence="2">Uncharacterized protein</fullName>
    </submittedName>
</protein>
<evidence type="ECO:0000313" key="2">
    <source>
        <dbReference type="WBParaSite" id="EEL_0000482301-mRNA-1"/>
    </source>
</evidence>
<dbReference type="Pfam" id="PF14776">
    <property type="entry name" value="UNC-79"/>
    <property type="match status" value="1"/>
</dbReference>
<proteinExistence type="predicted"/>